<keyword evidence="3" id="KW-1185">Reference proteome</keyword>
<dbReference type="Pfam" id="PF00135">
    <property type="entry name" value="COesterase"/>
    <property type="match status" value="1"/>
</dbReference>
<protein>
    <submittedName>
        <fullName evidence="2">Carboxylesterase family protein</fullName>
    </submittedName>
</protein>
<dbReference type="Proteomes" id="UP001596915">
    <property type="component" value="Unassembled WGS sequence"/>
</dbReference>
<dbReference type="SUPFAM" id="SSF53474">
    <property type="entry name" value="alpha/beta-Hydrolases"/>
    <property type="match status" value="1"/>
</dbReference>
<dbReference type="InterPro" id="IPR002018">
    <property type="entry name" value="CarbesteraseB"/>
</dbReference>
<gene>
    <name evidence="2" type="ORF">ACFQ2K_28405</name>
</gene>
<evidence type="ECO:0000313" key="3">
    <source>
        <dbReference type="Proteomes" id="UP001596915"/>
    </source>
</evidence>
<organism evidence="2 3">
    <name type="scientific">Streptomyces sanglieri</name>
    <dbReference type="NCBI Taxonomy" id="193460"/>
    <lineage>
        <taxon>Bacteria</taxon>
        <taxon>Bacillati</taxon>
        <taxon>Actinomycetota</taxon>
        <taxon>Actinomycetes</taxon>
        <taxon>Kitasatosporales</taxon>
        <taxon>Streptomycetaceae</taxon>
        <taxon>Streptomyces</taxon>
    </lineage>
</organism>
<comment type="caution">
    <text evidence="2">The sequence shown here is derived from an EMBL/GenBank/DDBJ whole genome shotgun (WGS) entry which is preliminary data.</text>
</comment>
<dbReference type="EMBL" id="JBHTGL010000008">
    <property type="protein sequence ID" value="MFD0626063.1"/>
    <property type="molecule type" value="Genomic_DNA"/>
</dbReference>
<name>A0ABW2X2K6_9ACTN</name>
<evidence type="ECO:0000259" key="1">
    <source>
        <dbReference type="Pfam" id="PF00135"/>
    </source>
</evidence>
<feature type="domain" description="Carboxylesterase type B" evidence="1">
    <location>
        <begin position="72"/>
        <end position="204"/>
    </location>
</feature>
<proteinExistence type="predicted"/>
<accession>A0ABW2X2K6</accession>
<dbReference type="Gene3D" id="3.40.50.1820">
    <property type="entry name" value="alpha/beta hydrolase"/>
    <property type="match status" value="1"/>
</dbReference>
<reference evidence="3" key="1">
    <citation type="journal article" date="2019" name="Int. J. Syst. Evol. Microbiol.">
        <title>The Global Catalogue of Microorganisms (GCM) 10K type strain sequencing project: providing services to taxonomists for standard genome sequencing and annotation.</title>
        <authorList>
            <consortium name="The Broad Institute Genomics Platform"/>
            <consortium name="The Broad Institute Genome Sequencing Center for Infectious Disease"/>
            <person name="Wu L."/>
            <person name="Ma J."/>
        </authorList>
    </citation>
    <scope>NUCLEOTIDE SEQUENCE [LARGE SCALE GENOMIC DNA]</scope>
    <source>
        <strain evidence="3">JCM 12607</strain>
    </source>
</reference>
<evidence type="ECO:0000313" key="2">
    <source>
        <dbReference type="EMBL" id="MFD0626063.1"/>
    </source>
</evidence>
<dbReference type="InterPro" id="IPR029058">
    <property type="entry name" value="AB_hydrolase_fold"/>
</dbReference>
<sequence length="220" mass="24733">MAEGAVAGSLRHCTIKPDGVDHDEERGSVLGRELAPGGAPMKPEEYGPAVRQAFGDRADDVLRRYPLSRFPSAGEALATVLTDSAWSVPTLDTARLLSRWTPTRTYEFAERNTPWFEGYPAPSFEQRAQHMSELAYFFDLALFQDVPEDQARFRDRLIRAWVGFADSGRTVWPAFRGADGYVQTLSSGTWGRADFARDHRYRFWKGLRQTVSPPTVRTGT</sequence>